<keyword evidence="2" id="KW-1185">Reference proteome</keyword>
<dbReference type="STRING" id="246199.CUS_5222"/>
<dbReference type="EMBL" id="ADKM02000094">
    <property type="protein sequence ID" value="EGC02438.1"/>
    <property type="molecule type" value="Genomic_DNA"/>
</dbReference>
<comment type="caution">
    <text evidence="1">The sequence shown here is derived from an EMBL/GenBank/DDBJ whole genome shotgun (WGS) entry which is preliminary data.</text>
</comment>
<evidence type="ECO:0000313" key="2">
    <source>
        <dbReference type="Proteomes" id="UP000004259"/>
    </source>
</evidence>
<sequence>MIENGRQLGVRKYAETGGACIAFIFAAQKVGGRYIVFSDEFDVDTYYEHELESTEIVTAYDTIEEALDSFVPKYGMTLSDLCPPKGSKYFDPDIYRGCET</sequence>
<proteinExistence type="predicted"/>
<evidence type="ECO:0000313" key="1">
    <source>
        <dbReference type="EMBL" id="EGC02438.1"/>
    </source>
</evidence>
<protein>
    <submittedName>
        <fullName evidence="1">Conserved domain protein</fullName>
    </submittedName>
</protein>
<dbReference type="Proteomes" id="UP000004259">
    <property type="component" value="Unassembled WGS sequence"/>
</dbReference>
<dbReference type="AlphaFoldDB" id="E9SE66"/>
<organism evidence="1 2">
    <name type="scientific">Ruminococcus albus 8</name>
    <dbReference type="NCBI Taxonomy" id="246199"/>
    <lineage>
        <taxon>Bacteria</taxon>
        <taxon>Bacillati</taxon>
        <taxon>Bacillota</taxon>
        <taxon>Clostridia</taxon>
        <taxon>Eubacteriales</taxon>
        <taxon>Oscillospiraceae</taxon>
        <taxon>Ruminococcus</taxon>
    </lineage>
</organism>
<gene>
    <name evidence="1" type="ORF">CUS_5222</name>
</gene>
<reference evidence="1 2" key="1">
    <citation type="submission" date="2011-02" db="EMBL/GenBank/DDBJ databases">
        <authorList>
            <person name="Nelson K.E."/>
            <person name="Sutton G."/>
            <person name="Torralba M."/>
            <person name="Durkin S."/>
            <person name="Harkins D."/>
            <person name="Montgomery R."/>
            <person name="Ziemer C."/>
            <person name="Klaassens E."/>
            <person name="Ocuiv P."/>
            <person name="Morrison M."/>
        </authorList>
    </citation>
    <scope>NUCLEOTIDE SEQUENCE [LARGE SCALE GENOMIC DNA]</scope>
    <source>
        <strain evidence="1 2">8</strain>
    </source>
</reference>
<accession>E9SE66</accession>
<name>E9SE66_RUMAL</name>